<dbReference type="EMBL" id="KN838601">
    <property type="protein sequence ID" value="KIK01811.1"/>
    <property type="molecule type" value="Genomic_DNA"/>
</dbReference>
<dbReference type="AlphaFoldDB" id="A0A0C9XA00"/>
<protein>
    <submittedName>
        <fullName evidence="2">Uncharacterized protein</fullName>
    </submittedName>
</protein>
<gene>
    <name evidence="2" type="ORF">K443DRAFT_98009</name>
</gene>
<proteinExistence type="predicted"/>
<keyword evidence="3" id="KW-1185">Reference proteome</keyword>
<dbReference type="HOGENOM" id="CLU_2446654_0_0_1"/>
<evidence type="ECO:0000256" key="1">
    <source>
        <dbReference type="SAM" id="MobiDB-lite"/>
    </source>
</evidence>
<evidence type="ECO:0000313" key="3">
    <source>
        <dbReference type="Proteomes" id="UP000054477"/>
    </source>
</evidence>
<feature type="non-terminal residue" evidence="2">
    <location>
        <position position="1"/>
    </location>
</feature>
<sequence>PVLGGPVRSPQYLGRSWTGCGPRLRVLGPKNRTEPDLKTLRRPFVERAKTPFVEGVRRLFIEGGGRLLREGGGRSQREGRDRLLRGEAVH</sequence>
<reference evidence="3" key="2">
    <citation type="submission" date="2015-01" db="EMBL/GenBank/DDBJ databases">
        <title>Evolutionary Origins and Diversification of the Mycorrhizal Mutualists.</title>
        <authorList>
            <consortium name="DOE Joint Genome Institute"/>
            <consortium name="Mycorrhizal Genomics Consortium"/>
            <person name="Kohler A."/>
            <person name="Kuo A."/>
            <person name="Nagy L.G."/>
            <person name="Floudas D."/>
            <person name="Copeland A."/>
            <person name="Barry K.W."/>
            <person name="Cichocki N."/>
            <person name="Veneault-Fourrey C."/>
            <person name="LaButti K."/>
            <person name="Lindquist E.A."/>
            <person name="Lipzen A."/>
            <person name="Lundell T."/>
            <person name="Morin E."/>
            <person name="Murat C."/>
            <person name="Riley R."/>
            <person name="Ohm R."/>
            <person name="Sun H."/>
            <person name="Tunlid A."/>
            <person name="Henrissat B."/>
            <person name="Grigoriev I.V."/>
            <person name="Hibbett D.S."/>
            <person name="Martin F."/>
        </authorList>
    </citation>
    <scope>NUCLEOTIDE SEQUENCE [LARGE SCALE GENOMIC DNA]</scope>
    <source>
        <strain evidence="3">LaAM-08-1</strain>
    </source>
</reference>
<reference evidence="2 3" key="1">
    <citation type="submission" date="2014-04" db="EMBL/GenBank/DDBJ databases">
        <authorList>
            <consortium name="DOE Joint Genome Institute"/>
            <person name="Kuo A."/>
            <person name="Kohler A."/>
            <person name="Nagy L.G."/>
            <person name="Floudas D."/>
            <person name="Copeland A."/>
            <person name="Barry K.W."/>
            <person name="Cichocki N."/>
            <person name="Veneault-Fourrey C."/>
            <person name="LaButti K."/>
            <person name="Lindquist E.A."/>
            <person name="Lipzen A."/>
            <person name="Lundell T."/>
            <person name="Morin E."/>
            <person name="Murat C."/>
            <person name="Sun H."/>
            <person name="Tunlid A."/>
            <person name="Henrissat B."/>
            <person name="Grigoriev I.V."/>
            <person name="Hibbett D.S."/>
            <person name="Martin F."/>
            <person name="Nordberg H.P."/>
            <person name="Cantor M.N."/>
            <person name="Hua S.X."/>
        </authorList>
    </citation>
    <scope>NUCLEOTIDE SEQUENCE [LARGE SCALE GENOMIC DNA]</scope>
    <source>
        <strain evidence="2 3">LaAM-08-1</strain>
    </source>
</reference>
<feature type="region of interest" description="Disordered" evidence="1">
    <location>
        <begin position="70"/>
        <end position="90"/>
    </location>
</feature>
<evidence type="ECO:0000313" key="2">
    <source>
        <dbReference type="EMBL" id="KIK01811.1"/>
    </source>
</evidence>
<name>A0A0C9XA00_9AGAR</name>
<organism evidence="2 3">
    <name type="scientific">Laccaria amethystina LaAM-08-1</name>
    <dbReference type="NCBI Taxonomy" id="1095629"/>
    <lineage>
        <taxon>Eukaryota</taxon>
        <taxon>Fungi</taxon>
        <taxon>Dikarya</taxon>
        <taxon>Basidiomycota</taxon>
        <taxon>Agaricomycotina</taxon>
        <taxon>Agaricomycetes</taxon>
        <taxon>Agaricomycetidae</taxon>
        <taxon>Agaricales</taxon>
        <taxon>Agaricineae</taxon>
        <taxon>Hydnangiaceae</taxon>
        <taxon>Laccaria</taxon>
    </lineage>
</organism>
<accession>A0A0C9XA00</accession>
<dbReference type="Proteomes" id="UP000054477">
    <property type="component" value="Unassembled WGS sequence"/>
</dbReference>